<dbReference type="Gene3D" id="3.40.50.300">
    <property type="entry name" value="P-loop containing nucleotide triphosphate hydrolases"/>
    <property type="match status" value="1"/>
</dbReference>
<dbReference type="Proteomes" id="UP000476837">
    <property type="component" value="Unassembled WGS sequence"/>
</dbReference>
<feature type="domain" description="KAP NTPase" evidence="1">
    <location>
        <begin position="19"/>
        <end position="93"/>
    </location>
</feature>
<gene>
    <name evidence="2" type="ORF">DS837_15545</name>
</gene>
<organism evidence="2 3">
    <name type="scientific">Azospirillum brasilense</name>
    <dbReference type="NCBI Taxonomy" id="192"/>
    <lineage>
        <taxon>Bacteria</taxon>
        <taxon>Pseudomonadati</taxon>
        <taxon>Pseudomonadota</taxon>
        <taxon>Alphaproteobacteria</taxon>
        <taxon>Rhodospirillales</taxon>
        <taxon>Azospirillaceae</taxon>
        <taxon>Azospirillum</taxon>
    </lineage>
</organism>
<dbReference type="CDD" id="cd02019">
    <property type="entry name" value="NK"/>
    <property type="match status" value="1"/>
</dbReference>
<comment type="caution">
    <text evidence="2">The sequence shown here is derived from an EMBL/GenBank/DDBJ whole genome shotgun (WGS) entry which is preliminary data.</text>
</comment>
<reference evidence="2 3" key="1">
    <citation type="submission" date="2018-07" db="EMBL/GenBank/DDBJ databases">
        <title>Genome sequence of Roseomonas fauriae ATCC 49958.</title>
        <authorList>
            <person name="Sant'Anna F.H."/>
            <person name="Baldani J.I."/>
            <person name="Zilli J.E."/>
            <person name="Reis V.M."/>
            <person name="Hartmann A."/>
            <person name="Cruz L."/>
            <person name="de Souza E.M."/>
            <person name="de Oliveira Pedrosa F."/>
            <person name="Passaglia L.M.P."/>
        </authorList>
    </citation>
    <scope>NUCLEOTIDE SEQUENCE [LARGE SCALE GENOMIC DNA]</scope>
    <source>
        <strain evidence="2 3">ATCC 49958</strain>
    </source>
</reference>
<dbReference type="EMBL" id="QOKV01000009">
    <property type="protein sequence ID" value="KAA0684894.1"/>
    <property type="molecule type" value="Genomic_DNA"/>
</dbReference>
<accession>A0A6L3AZN7</accession>
<dbReference type="SUPFAM" id="SSF52540">
    <property type="entry name" value="P-loop containing nucleoside triphosphate hydrolases"/>
    <property type="match status" value="1"/>
</dbReference>
<dbReference type="InterPro" id="IPR027417">
    <property type="entry name" value="P-loop_NTPase"/>
</dbReference>
<protein>
    <recommendedName>
        <fullName evidence="1">KAP NTPase domain-containing protein</fullName>
    </recommendedName>
</protein>
<sequence>MTSPTSTDSPKAIFFGLQPFGENFANLVQRIDEPLVIALDGPWGSGKSPFARQWAGLLRQRKVPVIVFDAFANDHQPDASLALAAEITALARQHLPEDRKRHCHGNRAGV</sequence>
<name>A0A6L3AZN7_AZOBR</name>
<evidence type="ECO:0000313" key="2">
    <source>
        <dbReference type="EMBL" id="KAA0684894.1"/>
    </source>
</evidence>
<evidence type="ECO:0000259" key="1">
    <source>
        <dbReference type="Pfam" id="PF07693"/>
    </source>
</evidence>
<proteinExistence type="predicted"/>
<dbReference type="AlphaFoldDB" id="A0A6L3AZN7"/>
<evidence type="ECO:0000313" key="3">
    <source>
        <dbReference type="Proteomes" id="UP000476837"/>
    </source>
</evidence>
<dbReference type="InterPro" id="IPR011646">
    <property type="entry name" value="KAP_P-loop"/>
</dbReference>
<dbReference type="Pfam" id="PF07693">
    <property type="entry name" value="KAP_NTPase"/>
    <property type="match status" value="1"/>
</dbReference>
<dbReference type="RefSeq" id="WP_149165607.1">
    <property type="nucleotide sequence ID" value="NZ_QOKV01000009.1"/>
</dbReference>